<accession>A0A645BDW5</accession>
<evidence type="ECO:0000313" key="1">
    <source>
        <dbReference type="EMBL" id="MPM63522.1"/>
    </source>
</evidence>
<dbReference type="AlphaFoldDB" id="A0A645BDW5"/>
<proteinExistence type="predicted"/>
<dbReference type="EMBL" id="VSSQ01019460">
    <property type="protein sequence ID" value="MPM63522.1"/>
    <property type="molecule type" value="Genomic_DNA"/>
</dbReference>
<name>A0A645BDW5_9ZZZZ</name>
<organism evidence="1">
    <name type="scientific">bioreactor metagenome</name>
    <dbReference type="NCBI Taxonomy" id="1076179"/>
    <lineage>
        <taxon>unclassified sequences</taxon>
        <taxon>metagenomes</taxon>
        <taxon>ecological metagenomes</taxon>
    </lineage>
</organism>
<gene>
    <name evidence="1" type="ORF">SDC9_110402</name>
</gene>
<reference evidence="1" key="1">
    <citation type="submission" date="2019-08" db="EMBL/GenBank/DDBJ databases">
        <authorList>
            <person name="Kucharzyk K."/>
            <person name="Murdoch R.W."/>
            <person name="Higgins S."/>
            <person name="Loffler F."/>
        </authorList>
    </citation>
    <scope>NUCLEOTIDE SEQUENCE</scope>
</reference>
<comment type="caution">
    <text evidence="1">The sequence shown here is derived from an EMBL/GenBank/DDBJ whole genome shotgun (WGS) entry which is preliminary data.</text>
</comment>
<sequence>MISQGSRFGVLDGKRYNHAENTPHPNYAVYRYSASHYMNNSLSNCEAETCTTISARDRSIDLCERVKDFI</sequence>
<protein>
    <submittedName>
        <fullName evidence="1">Uncharacterized protein</fullName>
    </submittedName>
</protein>